<dbReference type="RefSeq" id="WP_023391383.1">
    <property type="nucleotide sequence ID" value="NZ_KI535340.1"/>
</dbReference>
<dbReference type="eggNOG" id="COG0006">
    <property type="taxonomic scope" value="Bacteria"/>
</dbReference>
<feature type="domain" description="Creatinase N-terminal" evidence="2">
    <location>
        <begin position="5"/>
        <end position="132"/>
    </location>
</feature>
<dbReference type="InterPro" id="IPR036005">
    <property type="entry name" value="Creatinase/aminopeptidase-like"/>
</dbReference>
<dbReference type="STRING" id="592010.GCWU000182_000732"/>
<dbReference type="Proteomes" id="UP000019050">
    <property type="component" value="Unassembled WGS sequence"/>
</dbReference>
<dbReference type="SUPFAM" id="SSF55920">
    <property type="entry name" value="Creatinase/aminopeptidase"/>
    <property type="match status" value="1"/>
</dbReference>
<dbReference type="SUPFAM" id="SSF53092">
    <property type="entry name" value="Creatinase/prolidase N-terminal domain"/>
    <property type="match status" value="1"/>
</dbReference>
<dbReference type="Gene3D" id="3.90.230.10">
    <property type="entry name" value="Creatinase/methionine aminopeptidase superfamily"/>
    <property type="match status" value="1"/>
</dbReference>
<comment type="caution">
    <text evidence="3">The sequence shown here is derived from an EMBL/GenBank/DDBJ whole genome shotgun (WGS) entry which is preliminary data.</text>
</comment>
<dbReference type="Pfam" id="PF00557">
    <property type="entry name" value="Peptidase_M24"/>
    <property type="match status" value="1"/>
</dbReference>
<dbReference type="AlphaFoldDB" id="W1Q435"/>
<protein>
    <submittedName>
        <fullName evidence="3">Creatinase</fullName>
    </submittedName>
</protein>
<dbReference type="OrthoDB" id="9806388at2"/>
<dbReference type="PANTHER" id="PTHR46112:SF3">
    <property type="entry name" value="AMINOPEPTIDASE YPDF"/>
    <property type="match status" value="1"/>
</dbReference>
<feature type="domain" description="Peptidase M24" evidence="1">
    <location>
        <begin position="139"/>
        <end position="342"/>
    </location>
</feature>
<dbReference type="InterPro" id="IPR029149">
    <property type="entry name" value="Creatin/AminoP/Spt16_N"/>
</dbReference>
<keyword evidence="4" id="KW-1185">Reference proteome</keyword>
<sequence length="364" mass="39828">MQAERLEALVKGLKAAGIAQQLVADPSSIAYLIGYETQPGERLLLLKVAADGRHQLYLNQLFPQASGLADDIEIVTYRDGEPVISCLAQSLAPGKTGIDKVWPSHFLLDLMAARQDLQPVNAAYLVDDLRAIKSPEEQELMREASALNDQATLALIKLVADGLPESEMVSELAGIYQRLGCQGFSFEPIIAYGANGADPHHETNDDRPQPGDSVVIDIGSSYKGYCSDMTRTVFYGEPDEESRRVYETVRQAQEAAIKAVRPGVTFASIDRAARQVIEEAGYGEYFTHRTGHFIGREVHEAGDVSEFNQAQAQVGQIFSIEPGIYLPGKVGVRIEDLVLVTETGCQVLNQVSKDLIVVEPHLKF</sequence>
<reference evidence="3" key="1">
    <citation type="submission" date="2013-06" db="EMBL/GenBank/DDBJ databases">
        <authorList>
            <person name="Weinstock G."/>
            <person name="Sodergren E."/>
            <person name="Clifton S."/>
            <person name="Fulton L."/>
            <person name="Fulton B."/>
            <person name="Courtney L."/>
            <person name="Fronick C."/>
            <person name="Harrison M."/>
            <person name="Strong C."/>
            <person name="Farmer C."/>
            <person name="Delahaunty K."/>
            <person name="Markovic C."/>
            <person name="Hall O."/>
            <person name="Minx P."/>
            <person name="Tomlinson C."/>
            <person name="Mitreva M."/>
            <person name="Nelson J."/>
            <person name="Hou S."/>
            <person name="Wollam A."/>
            <person name="Pepin K.H."/>
            <person name="Johnson M."/>
            <person name="Bhonagiri V."/>
            <person name="Nash W.E."/>
            <person name="Warren W."/>
            <person name="Chinwalla A."/>
            <person name="Mardis E.R."/>
            <person name="Wilson R.K."/>
        </authorList>
    </citation>
    <scope>NUCLEOTIDE SEQUENCE [LARGE SCALE GENOMIC DNA]</scope>
    <source>
        <strain evidence="3">ATCC 49176</strain>
    </source>
</reference>
<dbReference type="InterPro" id="IPR000994">
    <property type="entry name" value="Pept_M24"/>
</dbReference>
<evidence type="ECO:0000259" key="1">
    <source>
        <dbReference type="Pfam" id="PF00557"/>
    </source>
</evidence>
<proteinExistence type="predicted"/>
<dbReference type="GeneID" id="84816818"/>
<dbReference type="InterPro" id="IPR050659">
    <property type="entry name" value="Peptidase_M24B"/>
</dbReference>
<dbReference type="CDD" id="cd01092">
    <property type="entry name" value="APP-like"/>
    <property type="match status" value="1"/>
</dbReference>
<gene>
    <name evidence="3" type="ORF">GCWU000182_000732</name>
</gene>
<dbReference type="Pfam" id="PF01321">
    <property type="entry name" value="Creatinase_N"/>
    <property type="match status" value="1"/>
</dbReference>
<evidence type="ECO:0000259" key="2">
    <source>
        <dbReference type="Pfam" id="PF01321"/>
    </source>
</evidence>
<organism evidence="3 4">
    <name type="scientific">Abiotrophia defectiva ATCC 49176</name>
    <dbReference type="NCBI Taxonomy" id="592010"/>
    <lineage>
        <taxon>Bacteria</taxon>
        <taxon>Bacillati</taxon>
        <taxon>Bacillota</taxon>
        <taxon>Bacilli</taxon>
        <taxon>Lactobacillales</taxon>
        <taxon>Aerococcaceae</taxon>
        <taxon>Abiotrophia</taxon>
    </lineage>
</organism>
<evidence type="ECO:0000313" key="4">
    <source>
        <dbReference type="Proteomes" id="UP000019050"/>
    </source>
</evidence>
<name>W1Q435_ABIDE</name>
<dbReference type="HOGENOM" id="CLU_017266_4_1_9"/>
<dbReference type="PANTHER" id="PTHR46112">
    <property type="entry name" value="AMINOPEPTIDASE"/>
    <property type="match status" value="1"/>
</dbReference>
<evidence type="ECO:0000313" key="3">
    <source>
        <dbReference type="EMBL" id="ESK65998.1"/>
    </source>
</evidence>
<dbReference type="Gene3D" id="3.40.350.10">
    <property type="entry name" value="Creatinase/prolidase N-terminal domain"/>
    <property type="match status" value="1"/>
</dbReference>
<dbReference type="EMBL" id="ACIN03000004">
    <property type="protein sequence ID" value="ESK65998.1"/>
    <property type="molecule type" value="Genomic_DNA"/>
</dbReference>
<accession>W1Q435</accession>
<dbReference type="InterPro" id="IPR000587">
    <property type="entry name" value="Creatinase_N"/>
</dbReference>